<dbReference type="Pfam" id="PF00703">
    <property type="entry name" value="Glyco_hydro_2"/>
    <property type="match status" value="1"/>
</dbReference>
<feature type="chain" id="PRO_5045798092" description="beta-galactosidase" evidence="10">
    <location>
        <begin position="19"/>
        <end position="1037"/>
    </location>
</feature>
<dbReference type="Pfam" id="PF02836">
    <property type="entry name" value="Glyco_hydro_2_C"/>
    <property type="match status" value="1"/>
</dbReference>
<dbReference type="InterPro" id="IPR006104">
    <property type="entry name" value="Glyco_hydro_2_N"/>
</dbReference>
<dbReference type="EC" id="3.2.1.23" evidence="5"/>
<dbReference type="InterPro" id="IPR008979">
    <property type="entry name" value="Galactose-bd-like_sf"/>
</dbReference>
<comment type="similarity">
    <text evidence="3">Belongs to the glycosyl hydrolase 2 family.</text>
</comment>
<sequence length="1037" mass="119887">MKYLFAIPLMLLSTFVFSQNEKNEWENPTILDRGKEAGRAFFIQYDSEEKALKKDLQFNHYYKSLNGSWRFNLVRTPHQRPQNFHESNFNDKDWDMIPVPSNWEMEGHDIPIYTNVAYPFPARPPFVDNNYNPVGSYRKSFSIPADWSDKQIVLHFGSISGYARVFLNGKEIGMTKASKTPAEFDITNHVQKGENLLAVQVFRWHDGSYLEDQDFWRLSGIERDVFLQATPKLSIADFTIQSDLDAGYKNGKLATNIKLKNAEGNKLNSANVTFELMDANGKKVYSQKKSTSNFNSPIIFEGKINAVNKWSAESPYLYTYLIKLEDDNGNVLSAVSKKTGFRSIEIKNAQLMVNGVAVLVKGVNRHEHHEVKGHVPDRDIMIKDIQLMKQFNMNSVRMSHYPHDQEWYELCDEYGLYVVNEANIETHGMGAELQGWFNKERHPAYREEWKAAHMDRVQRMFERDKNSTSVIIWSMGNESGNGPVFYDAYDWLKANDKTRPVQFEQAGENRNTDIVAPMYPSIEHMQRYADDQSKERPFIMCEYAHAMGNSVGNFQKYWDIILGSKHMQGGFIWDWVDQGLLTHDENGREYWAYGGDLGGFHFQNDENFNANGLVAADRTPHPSLYEVKKVYQNVHFKLNENNSLWVKNYFDFTDLDQFAFFWELLKNGEVVQSETFEVKLPAHGEKNVSLKLPVIGDDAEYLLNVYAKTKGATAALPANHVIASEQLAIGKTSYFDIDKSVSNSLNHEEKDGVLHFQTASIIGEFDLKNVSFKKYALKDSDQGIIRNFPEPYFWRAPTDNDFGNHMPTRLGVWKTAHLDRKVVSSTVNKNHKDGILIEVKYLLNNIMVDYQVDYLIQHDGQIKVTASMDFTDRELPELVRFGMRMQLPGQLENLEYYGRGPWENYEDRKSGSHIGIYQDKVSNQYNWNYIRPQESGNKSDVRWLELTNRDGKGLKIEGVQEIAFSALNLSVEDLDPGFSKKQQHPTDLKQKNTVFLHIDWKQRGLGGDDSWGRYPHREYLLLDKKYSYSYRISLVKK</sequence>
<keyword evidence="13" id="KW-1185">Reference proteome</keyword>
<feature type="domain" description="Beta galactosidase small chain/" evidence="11">
    <location>
        <begin position="764"/>
        <end position="1033"/>
    </location>
</feature>
<reference evidence="12" key="1">
    <citation type="submission" date="2022-03" db="EMBL/GenBank/DDBJ databases">
        <title>De novo assembled genomes of Belliella spp. (Cyclobacteriaceae) strains.</title>
        <authorList>
            <person name="Szabo A."/>
            <person name="Korponai K."/>
            <person name="Felfoldi T."/>
        </authorList>
    </citation>
    <scope>NUCLEOTIDE SEQUENCE</scope>
    <source>
        <strain evidence="12">DSM 107340</strain>
    </source>
</reference>
<organism evidence="12 13">
    <name type="scientific">Belliella calami</name>
    <dbReference type="NCBI Taxonomy" id="2923436"/>
    <lineage>
        <taxon>Bacteria</taxon>
        <taxon>Pseudomonadati</taxon>
        <taxon>Bacteroidota</taxon>
        <taxon>Cytophagia</taxon>
        <taxon>Cytophagales</taxon>
        <taxon>Cyclobacteriaceae</taxon>
        <taxon>Belliella</taxon>
    </lineage>
</organism>
<dbReference type="Gene3D" id="2.70.98.10">
    <property type="match status" value="1"/>
</dbReference>
<dbReference type="SUPFAM" id="SSF51445">
    <property type="entry name" value="(Trans)glycosidases"/>
    <property type="match status" value="1"/>
</dbReference>
<evidence type="ECO:0000256" key="7">
    <source>
        <dbReference type="ARBA" id="ARBA00022837"/>
    </source>
</evidence>
<dbReference type="PRINTS" id="PR00132">
    <property type="entry name" value="GLHYDRLASE2"/>
</dbReference>
<dbReference type="RefSeq" id="WP_241274311.1">
    <property type="nucleotide sequence ID" value="NZ_JAKZGS010000004.1"/>
</dbReference>
<evidence type="ECO:0000256" key="4">
    <source>
        <dbReference type="ARBA" id="ARBA00011245"/>
    </source>
</evidence>
<dbReference type="SMART" id="SM01038">
    <property type="entry name" value="Bgal_small_N"/>
    <property type="match status" value="1"/>
</dbReference>
<evidence type="ECO:0000256" key="2">
    <source>
        <dbReference type="ARBA" id="ARBA00001913"/>
    </source>
</evidence>
<dbReference type="SUPFAM" id="SSF74650">
    <property type="entry name" value="Galactose mutarotase-like"/>
    <property type="match status" value="1"/>
</dbReference>
<dbReference type="InterPro" id="IPR050347">
    <property type="entry name" value="Bact_Beta-galactosidase"/>
</dbReference>
<keyword evidence="8" id="KW-0326">Glycosidase</keyword>
<dbReference type="InterPro" id="IPR036156">
    <property type="entry name" value="Beta-gal/glucu_dom_sf"/>
</dbReference>
<keyword evidence="6" id="KW-0378">Hydrolase</keyword>
<protein>
    <recommendedName>
        <fullName evidence="5">beta-galactosidase</fullName>
        <ecNumber evidence="5">3.2.1.23</ecNumber>
    </recommendedName>
    <alternativeName>
        <fullName evidence="9">Lactase</fullName>
    </alternativeName>
</protein>
<comment type="subunit">
    <text evidence="4">Monomer.</text>
</comment>
<evidence type="ECO:0000256" key="9">
    <source>
        <dbReference type="ARBA" id="ARBA00032230"/>
    </source>
</evidence>
<dbReference type="InterPro" id="IPR013783">
    <property type="entry name" value="Ig-like_fold"/>
</dbReference>
<evidence type="ECO:0000259" key="11">
    <source>
        <dbReference type="SMART" id="SM01038"/>
    </source>
</evidence>
<comment type="cofactor">
    <cofactor evidence="2">
        <name>Ca(2+)</name>
        <dbReference type="ChEBI" id="CHEBI:29108"/>
    </cofactor>
</comment>
<keyword evidence="7" id="KW-0106">Calcium</keyword>
<dbReference type="SUPFAM" id="SSF49785">
    <property type="entry name" value="Galactose-binding domain-like"/>
    <property type="match status" value="1"/>
</dbReference>
<comment type="catalytic activity">
    <reaction evidence="1">
        <text>Hydrolysis of terminal non-reducing beta-D-galactose residues in beta-D-galactosides.</text>
        <dbReference type="EC" id="3.2.1.23"/>
    </reaction>
</comment>
<dbReference type="InterPro" id="IPR011013">
    <property type="entry name" value="Gal_mutarotase_sf_dom"/>
</dbReference>
<dbReference type="InterPro" id="IPR006103">
    <property type="entry name" value="Glyco_hydro_2_cat"/>
</dbReference>
<gene>
    <name evidence="12" type="ORF">MM236_07360</name>
</gene>
<dbReference type="Gene3D" id="2.60.120.260">
    <property type="entry name" value="Galactose-binding domain-like"/>
    <property type="match status" value="1"/>
</dbReference>
<dbReference type="Pfam" id="PF16353">
    <property type="entry name" value="LacZ_4"/>
    <property type="match status" value="1"/>
</dbReference>
<evidence type="ECO:0000256" key="8">
    <source>
        <dbReference type="ARBA" id="ARBA00023295"/>
    </source>
</evidence>
<dbReference type="Proteomes" id="UP001165488">
    <property type="component" value="Unassembled WGS sequence"/>
</dbReference>
<evidence type="ECO:0000256" key="6">
    <source>
        <dbReference type="ARBA" id="ARBA00022801"/>
    </source>
</evidence>
<evidence type="ECO:0000313" key="13">
    <source>
        <dbReference type="Proteomes" id="UP001165488"/>
    </source>
</evidence>
<name>A0ABS9UMG3_9BACT</name>
<dbReference type="Gene3D" id="3.20.20.80">
    <property type="entry name" value="Glycosidases"/>
    <property type="match status" value="1"/>
</dbReference>
<dbReference type="InterPro" id="IPR017853">
    <property type="entry name" value="GH"/>
</dbReference>
<dbReference type="InterPro" id="IPR032312">
    <property type="entry name" value="LacZ_4"/>
</dbReference>
<evidence type="ECO:0000256" key="5">
    <source>
        <dbReference type="ARBA" id="ARBA00012756"/>
    </source>
</evidence>
<dbReference type="SUPFAM" id="SSF49303">
    <property type="entry name" value="beta-Galactosidase/glucuronidase domain"/>
    <property type="match status" value="2"/>
</dbReference>
<evidence type="ECO:0000256" key="3">
    <source>
        <dbReference type="ARBA" id="ARBA00007401"/>
    </source>
</evidence>
<dbReference type="Pfam" id="PF02837">
    <property type="entry name" value="Glyco_hydro_2_N"/>
    <property type="match status" value="1"/>
</dbReference>
<dbReference type="Gene3D" id="2.60.40.10">
    <property type="entry name" value="Immunoglobulins"/>
    <property type="match status" value="2"/>
</dbReference>
<dbReference type="EMBL" id="JAKZGS010000004">
    <property type="protein sequence ID" value="MCH7397799.1"/>
    <property type="molecule type" value="Genomic_DNA"/>
</dbReference>
<dbReference type="InterPro" id="IPR004199">
    <property type="entry name" value="B-gal_small/dom_5"/>
</dbReference>
<evidence type="ECO:0000256" key="1">
    <source>
        <dbReference type="ARBA" id="ARBA00001412"/>
    </source>
</evidence>
<feature type="signal peptide" evidence="10">
    <location>
        <begin position="1"/>
        <end position="18"/>
    </location>
</feature>
<proteinExistence type="inferred from homology"/>
<comment type="caution">
    <text evidence="12">The sequence shown here is derived from an EMBL/GenBank/DDBJ whole genome shotgun (WGS) entry which is preliminary data.</text>
</comment>
<evidence type="ECO:0000256" key="10">
    <source>
        <dbReference type="SAM" id="SignalP"/>
    </source>
</evidence>
<evidence type="ECO:0000313" key="12">
    <source>
        <dbReference type="EMBL" id="MCH7397799.1"/>
    </source>
</evidence>
<accession>A0ABS9UMG3</accession>
<dbReference type="InterPro" id="IPR006102">
    <property type="entry name" value="Ig-like_GH2"/>
</dbReference>
<dbReference type="InterPro" id="IPR006101">
    <property type="entry name" value="Glyco_hydro_2"/>
</dbReference>
<dbReference type="Pfam" id="PF02929">
    <property type="entry name" value="Bgal_small_N"/>
    <property type="match status" value="1"/>
</dbReference>
<dbReference type="PANTHER" id="PTHR46323">
    <property type="entry name" value="BETA-GALACTOSIDASE"/>
    <property type="match status" value="1"/>
</dbReference>
<dbReference type="PANTHER" id="PTHR46323:SF2">
    <property type="entry name" value="BETA-GALACTOSIDASE"/>
    <property type="match status" value="1"/>
</dbReference>
<dbReference type="InterPro" id="IPR014718">
    <property type="entry name" value="GH-type_carb-bd"/>
</dbReference>
<keyword evidence="10" id="KW-0732">Signal</keyword>